<proteinExistence type="inferred from homology"/>
<dbReference type="OrthoDB" id="244102at2"/>
<gene>
    <name evidence="3" type="ORF">SAMN00768000_1613</name>
</gene>
<keyword evidence="4" id="KW-1185">Reference proteome</keyword>
<dbReference type="Gene3D" id="3.90.25.10">
    <property type="entry name" value="UDP-galactose 4-epimerase, domain 1"/>
    <property type="match status" value="1"/>
</dbReference>
<feature type="domain" description="NAD-dependent epimerase/dehydratase" evidence="2">
    <location>
        <begin position="4"/>
        <end position="233"/>
    </location>
</feature>
<name>A0A1W1WDW1_SULTA</name>
<dbReference type="InterPro" id="IPR036291">
    <property type="entry name" value="NAD(P)-bd_dom_sf"/>
</dbReference>
<dbReference type="AlphaFoldDB" id="A0A1W1WDW1"/>
<evidence type="ECO:0000313" key="3">
    <source>
        <dbReference type="EMBL" id="SMC04369.1"/>
    </source>
</evidence>
<organism evidence="3 4">
    <name type="scientific">Sulfobacillus thermosulfidooxidans (strain DSM 9293 / VKM B-1269 / AT-1)</name>
    <dbReference type="NCBI Taxonomy" id="929705"/>
    <lineage>
        <taxon>Bacteria</taxon>
        <taxon>Bacillati</taxon>
        <taxon>Bacillota</taxon>
        <taxon>Clostridia</taxon>
        <taxon>Eubacteriales</taxon>
        <taxon>Clostridiales Family XVII. Incertae Sedis</taxon>
        <taxon>Sulfobacillus</taxon>
    </lineage>
</organism>
<dbReference type="InterPro" id="IPR001509">
    <property type="entry name" value="Epimerase_deHydtase"/>
</dbReference>
<reference evidence="4" key="1">
    <citation type="submission" date="2017-04" db="EMBL/GenBank/DDBJ databases">
        <authorList>
            <person name="Varghese N."/>
            <person name="Submissions S."/>
        </authorList>
    </citation>
    <scope>NUCLEOTIDE SEQUENCE [LARGE SCALE GENOMIC DNA]</scope>
    <source>
        <strain evidence="4">DSM 9293</strain>
    </source>
</reference>
<comment type="similarity">
    <text evidence="1">Belongs to the NAD(P)-dependent epimerase/dehydratase family.</text>
</comment>
<dbReference type="STRING" id="28034.BFX07_01320"/>
<dbReference type="Pfam" id="PF01370">
    <property type="entry name" value="Epimerase"/>
    <property type="match status" value="1"/>
</dbReference>
<dbReference type="SUPFAM" id="SSF51735">
    <property type="entry name" value="NAD(P)-binding Rossmann-fold domains"/>
    <property type="match status" value="1"/>
</dbReference>
<evidence type="ECO:0000256" key="1">
    <source>
        <dbReference type="ARBA" id="ARBA00007637"/>
    </source>
</evidence>
<protein>
    <submittedName>
        <fullName evidence="3">UDP-glucose 4-epimerase</fullName>
    </submittedName>
</protein>
<evidence type="ECO:0000259" key="2">
    <source>
        <dbReference type="Pfam" id="PF01370"/>
    </source>
</evidence>
<accession>A0A1W1WDW1</accession>
<dbReference type="Gene3D" id="3.40.50.720">
    <property type="entry name" value="NAD(P)-binding Rossmann-like Domain"/>
    <property type="match status" value="1"/>
</dbReference>
<dbReference type="Proteomes" id="UP000192660">
    <property type="component" value="Unassembled WGS sequence"/>
</dbReference>
<dbReference type="EMBL" id="FWWY01000001">
    <property type="protein sequence ID" value="SMC04369.1"/>
    <property type="molecule type" value="Genomic_DNA"/>
</dbReference>
<evidence type="ECO:0000313" key="4">
    <source>
        <dbReference type="Proteomes" id="UP000192660"/>
    </source>
</evidence>
<sequence>MHLLITGGAGFIGSHLCEKALEYGHRVTVVDNLSQGLRENIPEGARFVYGDILQPEMWLNKIGPVDIVIHLAAQISVPASEVDPLTDLRLNLEGTLRMLMAAQALGATQFRTASSAAVYGDVPHLPLREDGPVHPIAFYGWSKYTAEQYVFHFAKLHGLDAVVFRLANVYGPRQRTQGEGGVVAVFCEAMAQNRVLEIHGDGQQTRDFIYVEDVARAFLHRLENPGPKTVYNVSTETRTSVYNLFLALAKVAGKPQDGYRLAPVRLGDIHDSVLSQEKAKAWGFVPKTSLEDGLALTWQYFLNQELKP</sequence>
<dbReference type="PANTHER" id="PTHR43000">
    <property type="entry name" value="DTDP-D-GLUCOSE 4,6-DEHYDRATASE-RELATED"/>
    <property type="match status" value="1"/>
</dbReference>
<dbReference type="RefSeq" id="WP_084661215.1">
    <property type="nucleotide sequence ID" value="NZ_FWWY01000001.1"/>
</dbReference>